<dbReference type="GO" id="GO:0005524">
    <property type="term" value="F:ATP binding"/>
    <property type="evidence" value="ECO:0007669"/>
    <property type="project" value="UniProtKB-KW"/>
</dbReference>
<dbReference type="RefSeq" id="WP_128467215.1">
    <property type="nucleotide sequence ID" value="NZ_CP035108.1"/>
</dbReference>
<dbReference type="PANTHER" id="PTHR32071">
    <property type="entry name" value="TRANSCRIPTIONAL REGULATORY PROTEIN"/>
    <property type="match status" value="1"/>
</dbReference>
<dbReference type="InterPro" id="IPR027417">
    <property type="entry name" value="P-loop_NTPase"/>
</dbReference>
<evidence type="ECO:0000256" key="5">
    <source>
        <dbReference type="PROSITE-ProRule" id="PRU00169"/>
    </source>
</evidence>
<protein>
    <submittedName>
        <fullName evidence="8">Sigma-54-dependent Fis family transcriptional regulator</fullName>
    </submittedName>
</protein>
<feature type="modified residue" description="4-aspartylphosphate" evidence="5">
    <location>
        <position position="56"/>
    </location>
</feature>
<dbReference type="SUPFAM" id="SSF52540">
    <property type="entry name" value="P-loop containing nucleoside triphosphate hydrolases"/>
    <property type="match status" value="1"/>
</dbReference>
<dbReference type="FunFam" id="3.40.50.300:FF:000006">
    <property type="entry name" value="DNA-binding transcriptional regulator NtrC"/>
    <property type="match status" value="1"/>
</dbReference>
<dbReference type="Gene3D" id="1.10.8.60">
    <property type="match status" value="1"/>
</dbReference>
<dbReference type="SUPFAM" id="SSF46689">
    <property type="entry name" value="Homeodomain-like"/>
    <property type="match status" value="1"/>
</dbReference>
<gene>
    <name evidence="8" type="ORF">EP073_11095</name>
</gene>
<dbReference type="InterPro" id="IPR002197">
    <property type="entry name" value="HTH_Fis"/>
</dbReference>
<feature type="domain" description="Sigma-54 factor interaction" evidence="6">
    <location>
        <begin position="148"/>
        <end position="376"/>
    </location>
</feature>
<evidence type="ECO:0000256" key="3">
    <source>
        <dbReference type="ARBA" id="ARBA00023015"/>
    </source>
</evidence>
<dbReference type="InterPro" id="IPR025662">
    <property type="entry name" value="Sigma_54_int_dom_ATP-bd_1"/>
</dbReference>
<evidence type="ECO:0000259" key="6">
    <source>
        <dbReference type="PROSITE" id="PS50045"/>
    </source>
</evidence>
<keyword evidence="1" id="KW-0547">Nucleotide-binding</keyword>
<dbReference type="InterPro" id="IPR001789">
    <property type="entry name" value="Sig_transdc_resp-reg_receiver"/>
</dbReference>
<keyword evidence="9" id="KW-1185">Reference proteome</keyword>
<name>A0A410K0J1_9BACT</name>
<accession>A0A410K0J1</accession>
<dbReference type="OrthoDB" id="9804019at2"/>
<dbReference type="Pfam" id="PF02954">
    <property type="entry name" value="HTH_8"/>
    <property type="match status" value="1"/>
</dbReference>
<evidence type="ECO:0000259" key="7">
    <source>
        <dbReference type="PROSITE" id="PS50110"/>
    </source>
</evidence>
<organism evidence="8 9">
    <name type="scientific">Geovibrio thiophilus</name>
    <dbReference type="NCBI Taxonomy" id="139438"/>
    <lineage>
        <taxon>Bacteria</taxon>
        <taxon>Pseudomonadati</taxon>
        <taxon>Deferribacterota</taxon>
        <taxon>Deferribacteres</taxon>
        <taxon>Deferribacterales</taxon>
        <taxon>Geovibrionaceae</taxon>
        <taxon>Geovibrio</taxon>
    </lineage>
</organism>
<dbReference type="Gene3D" id="3.40.50.2300">
    <property type="match status" value="1"/>
</dbReference>
<keyword evidence="2" id="KW-0067">ATP-binding</keyword>
<evidence type="ECO:0000313" key="8">
    <source>
        <dbReference type="EMBL" id="QAR33930.1"/>
    </source>
</evidence>
<feature type="domain" description="Response regulatory" evidence="7">
    <location>
        <begin position="3"/>
        <end position="121"/>
    </location>
</feature>
<evidence type="ECO:0000313" key="9">
    <source>
        <dbReference type="Proteomes" id="UP000287502"/>
    </source>
</evidence>
<keyword evidence="5" id="KW-0597">Phosphoprotein</keyword>
<dbReference type="Proteomes" id="UP000287502">
    <property type="component" value="Chromosome"/>
</dbReference>
<dbReference type="InterPro" id="IPR009057">
    <property type="entry name" value="Homeodomain-like_sf"/>
</dbReference>
<dbReference type="PROSITE" id="PS00675">
    <property type="entry name" value="SIGMA54_INTERACT_1"/>
    <property type="match status" value="1"/>
</dbReference>
<dbReference type="EMBL" id="CP035108">
    <property type="protein sequence ID" value="QAR33930.1"/>
    <property type="molecule type" value="Genomic_DNA"/>
</dbReference>
<dbReference type="InterPro" id="IPR002078">
    <property type="entry name" value="Sigma_54_int"/>
</dbReference>
<sequence length="449" mass="50641">MLSVLLIDDEIRWMESFKKVLSNYKITSEDNIFTAQNGSSAMEILSGRSINIIFLDLILENEHGEDVLKQIRSEFPEVTVVIMTGMNDIFTAVNCMREGAADYLVKTATVDEHIASVKRISAMCDLIAENKALKKSIFSDHAGEFDRFVTCSPKMFTIFKYLSAIVASKEPVLICGESGVGKGVLAKAFANVARQDKPFVSVNIAGLDEQIFSDTLFGHIKGAYTGAEHNRTGLIQQAENGVIFLDEIGELPMSLQIKLLYLLQERVYQQLGSDNIKHSEARFILATNDDLRKKQETGQFRKDLFYRISTHSVTIPPLRERKNDIPLLFEYFLKEISFETEMQIPHYDDSLIYFLMKCDFPGNVRELRSAVYNAVLKGGSTLTIDDFHHLDNGSNMPANTFTEEDILPTVNEIVNQLIYEAMRRSGNNQRKAASLIGLSQSTLSRKLRM</sequence>
<dbReference type="GO" id="GO:0006355">
    <property type="term" value="P:regulation of DNA-templated transcription"/>
    <property type="evidence" value="ECO:0007669"/>
    <property type="project" value="InterPro"/>
</dbReference>
<dbReference type="Pfam" id="PF00072">
    <property type="entry name" value="Response_reg"/>
    <property type="match status" value="1"/>
</dbReference>
<dbReference type="InterPro" id="IPR003593">
    <property type="entry name" value="AAA+_ATPase"/>
</dbReference>
<evidence type="ECO:0000256" key="4">
    <source>
        <dbReference type="ARBA" id="ARBA00023163"/>
    </source>
</evidence>
<reference evidence="8 9" key="1">
    <citation type="submission" date="2019-01" db="EMBL/GenBank/DDBJ databases">
        <title>Geovibrio thiophilus DSM 11263, complete genome.</title>
        <authorList>
            <person name="Spring S."/>
            <person name="Bunk B."/>
            <person name="Sproer C."/>
        </authorList>
    </citation>
    <scope>NUCLEOTIDE SEQUENCE [LARGE SCALE GENOMIC DNA]</scope>
    <source>
        <strain evidence="8 9">DSM 11263</strain>
    </source>
</reference>
<proteinExistence type="predicted"/>
<dbReference type="KEGG" id="gtl:EP073_11095"/>
<dbReference type="SMART" id="SM00382">
    <property type="entry name" value="AAA"/>
    <property type="match status" value="1"/>
</dbReference>
<dbReference type="Pfam" id="PF25601">
    <property type="entry name" value="AAA_lid_14"/>
    <property type="match status" value="1"/>
</dbReference>
<dbReference type="PANTHER" id="PTHR32071:SF13">
    <property type="entry name" value="RESPONSE REGULATOR HSFA"/>
    <property type="match status" value="1"/>
</dbReference>
<dbReference type="InterPro" id="IPR011006">
    <property type="entry name" value="CheY-like_superfamily"/>
</dbReference>
<dbReference type="CDD" id="cd00009">
    <property type="entry name" value="AAA"/>
    <property type="match status" value="1"/>
</dbReference>
<dbReference type="AlphaFoldDB" id="A0A410K0J1"/>
<dbReference type="Pfam" id="PF00158">
    <property type="entry name" value="Sigma54_activat"/>
    <property type="match status" value="1"/>
</dbReference>
<dbReference type="PRINTS" id="PR01590">
    <property type="entry name" value="HTHFIS"/>
</dbReference>
<dbReference type="SUPFAM" id="SSF52172">
    <property type="entry name" value="CheY-like"/>
    <property type="match status" value="1"/>
</dbReference>
<dbReference type="SMART" id="SM00448">
    <property type="entry name" value="REC"/>
    <property type="match status" value="1"/>
</dbReference>
<keyword evidence="4" id="KW-0804">Transcription</keyword>
<dbReference type="PROSITE" id="PS50045">
    <property type="entry name" value="SIGMA54_INTERACT_4"/>
    <property type="match status" value="1"/>
</dbReference>
<evidence type="ECO:0000256" key="2">
    <source>
        <dbReference type="ARBA" id="ARBA00022840"/>
    </source>
</evidence>
<dbReference type="PROSITE" id="PS50110">
    <property type="entry name" value="RESPONSE_REGULATORY"/>
    <property type="match status" value="1"/>
</dbReference>
<dbReference type="InterPro" id="IPR058031">
    <property type="entry name" value="AAA_lid_NorR"/>
</dbReference>
<dbReference type="Gene3D" id="3.40.50.300">
    <property type="entry name" value="P-loop containing nucleotide triphosphate hydrolases"/>
    <property type="match status" value="1"/>
</dbReference>
<dbReference type="CDD" id="cd00156">
    <property type="entry name" value="REC"/>
    <property type="match status" value="1"/>
</dbReference>
<evidence type="ECO:0000256" key="1">
    <source>
        <dbReference type="ARBA" id="ARBA00022741"/>
    </source>
</evidence>
<keyword evidence="3" id="KW-0805">Transcription regulation</keyword>
<dbReference type="GO" id="GO:0000160">
    <property type="term" value="P:phosphorelay signal transduction system"/>
    <property type="evidence" value="ECO:0007669"/>
    <property type="project" value="InterPro"/>
</dbReference>
<dbReference type="GO" id="GO:0043565">
    <property type="term" value="F:sequence-specific DNA binding"/>
    <property type="evidence" value="ECO:0007669"/>
    <property type="project" value="InterPro"/>
</dbReference>
<dbReference type="Gene3D" id="1.10.10.60">
    <property type="entry name" value="Homeodomain-like"/>
    <property type="match status" value="1"/>
</dbReference>